<gene>
    <name evidence="3" type="ORF">GXW79_19395</name>
</gene>
<dbReference type="Proteomes" id="UP001196068">
    <property type="component" value="Unassembled WGS sequence"/>
</dbReference>
<sequence length="83" mass="8478">MSDHNDQDAAKSRLSLRPSGRLELGKTVDAGSVKQSFSHGRSKTVQVELVKKRVGPPTPSSGPARASGAPPMASGATGPAQAL</sequence>
<evidence type="ECO:0000256" key="1">
    <source>
        <dbReference type="SAM" id="MobiDB-lite"/>
    </source>
</evidence>
<organism evidence="3 4">
    <name type="scientific">Plastoroseomonas arctica</name>
    <dbReference type="NCBI Taxonomy" id="1509237"/>
    <lineage>
        <taxon>Bacteria</taxon>
        <taxon>Pseudomonadati</taxon>
        <taxon>Pseudomonadota</taxon>
        <taxon>Alphaproteobacteria</taxon>
        <taxon>Acetobacterales</taxon>
        <taxon>Acetobacteraceae</taxon>
        <taxon>Plastoroseomonas</taxon>
    </lineage>
</organism>
<evidence type="ECO:0000313" key="3">
    <source>
        <dbReference type="EMBL" id="MBR0657250.1"/>
    </source>
</evidence>
<protein>
    <recommendedName>
        <fullName evidence="2">Initiation factor 2 associated domain-containing protein</fullName>
    </recommendedName>
</protein>
<feature type="domain" description="Initiation factor 2 associated" evidence="2">
    <location>
        <begin position="21"/>
        <end position="54"/>
    </location>
</feature>
<evidence type="ECO:0000313" key="4">
    <source>
        <dbReference type="Proteomes" id="UP001196068"/>
    </source>
</evidence>
<dbReference type="RefSeq" id="WP_211876119.1">
    <property type="nucleotide sequence ID" value="NZ_JAAEDH010000029.1"/>
</dbReference>
<feature type="region of interest" description="Disordered" evidence="1">
    <location>
        <begin position="1"/>
        <end position="83"/>
    </location>
</feature>
<dbReference type="AlphaFoldDB" id="A0AAF1JZX8"/>
<dbReference type="Pfam" id="PF08364">
    <property type="entry name" value="IF2_assoc"/>
    <property type="match status" value="1"/>
</dbReference>
<feature type="non-terminal residue" evidence="3">
    <location>
        <position position="83"/>
    </location>
</feature>
<proteinExistence type="predicted"/>
<feature type="compositionally biased region" description="Basic and acidic residues" evidence="1">
    <location>
        <begin position="1"/>
        <end position="11"/>
    </location>
</feature>
<feature type="compositionally biased region" description="Polar residues" evidence="1">
    <location>
        <begin position="33"/>
        <end position="45"/>
    </location>
</feature>
<name>A0AAF1JZX8_9PROT</name>
<keyword evidence="4" id="KW-1185">Reference proteome</keyword>
<evidence type="ECO:0000259" key="2">
    <source>
        <dbReference type="Pfam" id="PF08364"/>
    </source>
</evidence>
<comment type="caution">
    <text evidence="3">The sequence shown here is derived from an EMBL/GenBank/DDBJ whole genome shotgun (WGS) entry which is preliminary data.</text>
</comment>
<dbReference type="InterPro" id="IPR013575">
    <property type="entry name" value="IF2_assoc_dom_bac"/>
</dbReference>
<reference evidence="3" key="2">
    <citation type="journal article" date="2021" name="Syst. Appl. Microbiol.">
        <title>Roseomonas hellenica sp. nov., isolated from roots of wild-growing Alkanna tinctoria.</title>
        <authorList>
            <person name="Rat A."/>
            <person name="Naranjo H.D."/>
            <person name="Lebbe L."/>
            <person name="Cnockaert M."/>
            <person name="Krigas N."/>
            <person name="Grigoriadou K."/>
            <person name="Maloupa E."/>
            <person name="Willems A."/>
        </authorList>
    </citation>
    <scope>NUCLEOTIDE SEQUENCE</scope>
    <source>
        <strain evidence="3">LMG 28251</strain>
    </source>
</reference>
<dbReference type="EMBL" id="JAAEDH010000029">
    <property type="protein sequence ID" value="MBR0657250.1"/>
    <property type="molecule type" value="Genomic_DNA"/>
</dbReference>
<reference evidence="3" key="1">
    <citation type="submission" date="2020-01" db="EMBL/GenBank/DDBJ databases">
        <authorList>
            <person name="Rat A."/>
        </authorList>
    </citation>
    <scope>NUCLEOTIDE SEQUENCE</scope>
    <source>
        <strain evidence="3">LMG 28251</strain>
    </source>
</reference>
<accession>A0AAF1JZX8</accession>